<evidence type="ECO:0000256" key="1">
    <source>
        <dbReference type="SAM" id="MobiDB-lite"/>
    </source>
</evidence>
<comment type="caution">
    <text evidence="2">The sequence shown here is derived from an EMBL/GenBank/DDBJ whole genome shotgun (WGS) entry which is preliminary data.</text>
</comment>
<proteinExistence type="predicted"/>
<gene>
    <name evidence="2" type="ORF">Sangu_1037600</name>
</gene>
<sequence>MRENEEWVADSEDDLYDGDESVDYNEDDEFFDENVDKEAEWAGILQDNFEDEMRFDSDDHTDDDSPMNLIAKRIVMKIMLLRHQFSVPMTHLIPDLHWE</sequence>
<accession>A0AAW2NZ68</accession>
<evidence type="ECO:0000313" key="2">
    <source>
        <dbReference type="EMBL" id="KAL0348098.1"/>
    </source>
</evidence>
<reference evidence="2" key="2">
    <citation type="journal article" date="2024" name="Plant">
        <title>Genomic evolution and insights into agronomic trait innovations of Sesamum species.</title>
        <authorList>
            <person name="Miao H."/>
            <person name="Wang L."/>
            <person name="Qu L."/>
            <person name="Liu H."/>
            <person name="Sun Y."/>
            <person name="Le M."/>
            <person name="Wang Q."/>
            <person name="Wei S."/>
            <person name="Zheng Y."/>
            <person name="Lin W."/>
            <person name="Duan Y."/>
            <person name="Cao H."/>
            <person name="Xiong S."/>
            <person name="Wang X."/>
            <person name="Wei L."/>
            <person name="Li C."/>
            <person name="Ma Q."/>
            <person name="Ju M."/>
            <person name="Zhao R."/>
            <person name="Li G."/>
            <person name="Mu C."/>
            <person name="Tian Q."/>
            <person name="Mei H."/>
            <person name="Zhang T."/>
            <person name="Gao T."/>
            <person name="Zhang H."/>
        </authorList>
    </citation>
    <scope>NUCLEOTIDE SEQUENCE</scope>
    <source>
        <strain evidence="2">G01</strain>
    </source>
</reference>
<protein>
    <submittedName>
        <fullName evidence="2">Uncharacterized protein</fullName>
    </submittedName>
</protein>
<name>A0AAW2NZ68_9LAMI</name>
<dbReference type="EMBL" id="JACGWK010000006">
    <property type="protein sequence ID" value="KAL0348098.1"/>
    <property type="molecule type" value="Genomic_DNA"/>
</dbReference>
<reference evidence="2" key="1">
    <citation type="submission" date="2020-06" db="EMBL/GenBank/DDBJ databases">
        <authorList>
            <person name="Li T."/>
            <person name="Hu X."/>
            <person name="Zhang T."/>
            <person name="Song X."/>
            <person name="Zhang H."/>
            <person name="Dai N."/>
            <person name="Sheng W."/>
            <person name="Hou X."/>
            <person name="Wei L."/>
        </authorList>
    </citation>
    <scope>NUCLEOTIDE SEQUENCE</scope>
    <source>
        <strain evidence="2">G01</strain>
        <tissue evidence="2">Leaf</tissue>
    </source>
</reference>
<feature type="region of interest" description="Disordered" evidence="1">
    <location>
        <begin position="1"/>
        <end position="23"/>
    </location>
</feature>
<dbReference type="AlphaFoldDB" id="A0AAW2NZ68"/>
<organism evidence="2">
    <name type="scientific">Sesamum angustifolium</name>
    <dbReference type="NCBI Taxonomy" id="2727405"/>
    <lineage>
        <taxon>Eukaryota</taxon>
        <taxon>Viridiplantae</taxon>
        <taxon>Streptophyta</taxon>
        <taxon>Embryophyta</taxon>
        <taxon>Tracheophyta</taxon>
        <taxon>Spermatophyta</taxon>
        <taxon>Magnoliopsida</taxon>
        <taxon>eudicotyledons</taxon>
        <taxon>Gunneridae</taxon>
        <taxon>Pentapetalae</taxon>
        <taxon>asterids</taxon>
        <taxon>lamiids</taxon>
        <taxon>Lamiales</taxon>
        <taxon>Pedaliaceae</taxon>
        <taxon>Sesamum</taxon>
    </lineage>
</organism>